<keyword evidence="3" id="KW-0808">Transferase</keyword>
<dbReference type="Gene3D" id="3.90.180.10">
    <property type="entry name" value="Medium-chain alcohol dehydrogenases, catalytic domain"/>
    <property type="match status" value="1"/>
</dbReference>
<dbReference type="Gene3D" id="3.30.70.3290">
    <property type="match status" value="1"/>
</dbReference>
<dbReference type="PROSITE" id="PS52019">
    <property type="entry name" value="PKS_MFAS_DH"/>
    <property type="match status" value="1"/>
</dbReference>
<dbReference type="SUPFAM" id="SSF53901">
    <property type="entry name" value="Thiolase-like"/>
    <property type="match status" value="1"/>
</dbReference>
<dbReference type="InterPro" id="IPR049900">
    <property type="entry name" value="PKS_mFAS_DH"/>
</dbReference>
<dbReference type="SMART" id="SM01294">
    <property type="entry name" value="PKS_PP_betabranch"/>
    <property type="match status" value="1"/>
</dbReference>
<gene>
    <name evidence="12" type="ORF">E4191_05505</name>
</gene>
<evidence type="ECO:0000256" key="4">
    <source>
        <dbReference type="ARBA" id="ARBA00022857"/>
    </source>
</evidence>
<name>A0A4P7HJB4_9RHOB</name>
<dbReference type="CDD" id="cd05195">
    <property type="entry name" value="enoyl_red"/>
    <property type="match status" value="1"/>
</dbReference>
<keyword evidence="2" id="KW-0597">Phosphoprotein</keyword>
<dbReference type="InterPro" id="IPR057326">
    <property type="entry name" value="KR_dom"/>
</dbReference>
<accession>A0A4P7HJB4</accession>
<protein>
    <submittedName>
        <fullName evidence="12">SDR family NAD(P)-dependent oxidoreductase</fullName>
    </submittedName>
</protein>
<dbReference type="PROSITE" id="PS01162">
    <property type="entry name" value="QOR_ZETA_CRYSTAL"/>
    <property type="match status" value="1"/>
</dbReference>
<dbReference type="SUPFAM" id="SSF50129">
    <property type="entry name" value="GroES-like"/>
    <property type="match status" value="1"/>
</dbReference>
<dbReference type="KEGG" id="plia:E4191_05505"/>
<dbReference type="InterPro" id="IPR011032">
    <property type="entry name" value="GroES-like_sf"/>
</dbReference>
<feature type="active site" description="Proton donor; for dehydratase activity" evidence="7">
    <location>
        <position position="1168"/>
    </location>
</feature>
<dbReference type="InterPro" id="IPR049551">
    <property type="entry name" value="PKS_DH_C"/>
</dbReference>
<dbReference type="GO" id="GO:0004315">
    <property type="term" value="F:3-oxoacyl-[acyl-carrier-protein] synthase activity"/>
    <property type="evidence" value="ECO:0007669"/>
    <property type="project" value="InterPro"/>
</dbReference>
<dbReference type="PANTHER" id="PTHR43775">
    <property type="entry name" value="FATTY ACID SYNTHASE"/>
    <property type="match status" value="1"/>
</dbReference>
<organism evidence="12 13">
    <name type="scientific">Paracoccus liaowanqingii</name>
    <dbReference type="NCBI Taxonomy" id="2560053"/>
    <lineage>
        <taxon>Bacteria</taxon>
        <taxon>Pseudomonadati</taxon>
        <taxon>Pseudomonadota</taxon>
        <taxon>Alphaproteobacteria</taxon>
        <taxon>Rhodobacterales</taxon>
        <taxon>Paracoccaceae</taxon>
        <taxon>Paracoccus</taxon>
    </lineage>
</organism>
<dbReference type="PANTHER" id="PTHR43775:SF37">
    <property type="entry name" value="SI:DKEY-61P9.11"/>
    <property type="match status" value="1"/>
</dbReference>
<dbReference type="Pfam" id="PF14765">
    <property type="entry name" value="PS-DH"/>
    <property type="match status" value="1"/>
</dbReference>
<evidence type="ECO:0000259" key="10">
    <source>
        <dbReference type="PROSITE" id="PS52004"/>
    </source>
</evidence>
<dbReference type="Proteomes" id="UP000296374">
    <property type="component" value="Chromosome"/>
</dbReference>
<dbReference type="InterPro" id="IPR014031">
    <property type="entry name" value="Ketoacyl_synth_C"/>
</dbReference>
<feature type="region of interest" description="N-terminal hotdog fold" evidence="7">
    <location>
        <begin position="982"/>
        <end position="1101"/>
    </location>
</feature>
<dbReference type="Pfam" id="PF02801">
    <property type="entry name" value="Ketoacyl-synt_C"/>
    <property type="match status" value="1"/>
</dbReference>
<dbReference type="InterPro" id="IPR020807">
    <property type="entry name" value="PKS_DH"/>
</dbReference>
<evidence type="ECO:0000259" key="9">
    <source>
        <dbReference type="PROSITE" id="PS50075"/>
    </source>
</evidence>
<dbReference type="GO" id="GO:0004312">
    <property type="term" value="F:fatty acid synthase activity"/>
    <property type="evidence" value="ECO:0007669"/>
    <property type="project" value="TreeGrafter"/>
</dbReference>
<dbReference type="InterPro" id="IPR016039">
    <property type="entry name" value="Thiolase-like"/>
</dbReference>
<dbReference type="InterPro" id="IPR013149">
    <property type="entry name" value="ADH-like_C"/>
</dbReference>
<dbReference type="InterPro" id="IPR049552">
    <property type="entry name" value="PKS_DH_N"/>
</dbReference>
<dbReference type="PROSITE" id="PS52004">
    <property type="entry name" value="KS3_2"/>
    <property type="match status" value="1"/>
</dbReference>
<dbReference type="Gene3D" id="3.40.366.10">
    <property type="entry name" value="Malonyl-Coenzyme A Acyl Carrier Protein, domain 2"/>
    <property type="match status" value="1"/>
</dbReference>
<dbReference type="InterPro" id="IPR020843">
    <property type="entry name" value="ER"/>
</dbReference>
<dbReference type="InterPro" id="IPR020841">
    <property type="entry name" value="PKS_Beta-ketoAc_synthase_dom"/>
</dbReference>
<proteinExistence type="predicted"/>
<dbReference type="SMART" id="SM00827">
    <property type="entry name" value="PKS_AT"/>
    <property type="match status" value="1"/>
</dbReference>
<dbReference type="Pfam" id="PF00109">
    <property type="entry name" value="ketoacyl-synt"/>
    <property type="match status" value="1"/>
</dbReference>
<dbReference type="SUPFAM" id="SSF51735">
    <property type="entry name" value="NAD(P)-binding Rossmann-fold domains"/>
    <property type="match status" value="2"/>
</dbReference>
<dbReference type="SMART" id="SM00829">
    <property type="entry name" value="PKS_ER"/>
    <property type="match status" value="1"/>
</dbReference>
<dbReference type="Gene3D" id="3.40.50.720">
    <property type="entry name" value="NAD(P)-binding Rossmann-like Domain"/>
    <property type="match status" value="2"/>
</dbReference>
<dbReference type="GO" id="GO:0008270">
    <property type="term" value="F:zinc ion binding"/>
    <property type="evidence" value="ECO:0007669"/>
    <property type="project" value="InterPro"/>
</dbReference>
<feature type="domain" description="PKS/mFAS DH" evidence="11">
    <location>
        <begin position="982"/>
        <end position="1265"/>
    </location>
</feature>
<feature type="region of interest" description="Disordered" evidence="8">
    <location>
        <begin position="77"/>
        <end position="102"/>
    </location>
</feature>
<dbReference type="SMART" id="SM00822">
    <property type="entry name" value="PKS_KR"/>
    <property type="match status" value="1"/>
</dbReference>
<evidence type="ECO:0000256" key="7">
    <source>
        <dbReference type="PROSITE-ProRule" id="PRU01363"/>
    </source>
</evidence>
<dbReference type="Pfam" id="PF08240">
    <property type="entry name" value="ADH_N"/>
    <property type="match status" value="1"/>
</dbReference>
<dbReference type="InterPro" id="IPR018201">
    <property type="entry name" value="Ketoacyl_synth_AS"/>
</dbReference>
<dbReference type="SUPFAM" id="SSF55048">
    <property type="entry name" value="Probable ACP-binding domain of malonyl-CoA ACP transacylase"/>
    <property type="match status" value="1"/>
</dbReference>
<dbReference type="Pfam" id="PF16197">
    <property type="entry name" value="KAsynt_C_assoc"/>
    <property type="match status" value="1"/>
</dbReference>
<dbReference type="Gene3D" id="1.10.1200.10">
    <property type="entry name" value="ACP-like"/>
    <property type="match status" value="1"/>
</dbReference>
<dbReference type="GO" id="GO:0016491">
    <property type="term" value="F:oxidoreductase activity"/>
    <property type="evidence" value="ECO:0007669"/>
    <property type="project" value="InterPro"/>
</dbReference>
<dbReference type="InterPro" id="IPR036291">
    <property type="entry name" value="NAD(P)-bd_dom_sf"/>
</dbReference>
<dbReference type="InterPro" id="IPR009081">
    <property type="entry name" value="PP-bd_ACP"/>
</dbReference>
<feature type="domain" description="Ketosynthase family 3 (KS3)" evidence="10">
    <location>
        <begin position="99"/>
        <end position="519"/>
    </location>
</feature>
<keyword evidence="5" id="KW-0511">Multifunctional enzyme</keyword>
<feature type="domain" description="Carrier" evidence="9">
    <location>
        <begin position="2288"/>
        <end position="2362"/>
    </location>
</feature>
<dbReference type="InterPro" id="IPR020806">
    <property type="entry name" value="PKS_PP-bd"/>
</dbReference>
<dbReference type="InterPro" id="IPR016036">
    <property type="entry name" value="Malonyl_transacylase_ACP-bd"/>
</dbReference>
<dbReference type="InterPro" id="IPR002364">
    <property type="entry name" value="Quin_OxRdtase/zeta-crystal_CS"/>
</dbReference>
<dbReference type="GO" id="GO:0031177">
    <property type="term" value="F:phosphopantetheine binding"/>
    <property type="evidence" value="ECO:0007669"/>
    <property type="project" value="InterPro"/>
</dbReference>
<dbReference type="InterPro" id="IPR016035">
    <property type="entry name" value="Acyl_Trfase/lysoPLipase"/>
</dbReference>
<evidence type="ECO:0000259" key="11">
    <source>
        <dbReference type="PROSITE" id="PS52019"/>
    </source>
</evidence>
<evidence type="ECO:0000256" key="3">
    <source>
        <dbReference type="ARBA" id="ARBA00022679"/>
    </source>
</evidence>
<keyword evidence="4" id="KW-0521">NADP</keyword>
<dbReference type="InterPro" id="IPR013154">
    <property type="entry name" value="ADH-like_N"/>
</dbReference>
<evidence type="ECO:0000256" key="5">
    <source>
        <dbReference type="ARBA" id="ARBA00023268"/>
    </source>
</evidence>
<reference evidence="13" key="1">
    <citation type="submission" date="2019-03" db="EMBL/GenBank/DDBJ databases">
        <authorList>
            <person name="Li J."/>
        </authorList>
    </citation>
    <scope>NUCLEOTIDE SEQUENCE [LARGE SCALE GENOMIC DNA]</scope>
    <source>
        <strain evidence="13">2251</strain>
    </source>
</reference>
<dbReference type="SMART" id="SM00826">
    <property type="entry name" value="PKS_DH"/>
    <property type="match status" value="1"/>
</dbReference>
<dbReference type="InterPro" id="IPR006162">
    <property type="entry name" value="Ppantetheine_attach_site"/>
</dbReference>
<dbReference type="Pfam" id="PF00107">
    <property type="entry name" value="ADH_zinc_N"/>
    <property type="match status" value="1"/>
</dbReference>
<evidence type="ECO:0000256" key="8">
    <source>
        <dbReference type="SAM" id="MobiDB-lite"/>
    </source>
</evidence>
<feature type="region of interest" description="C-terminal hotdog fold" evidence="7">
    <location>
        <begin position="1110"/>
        <end position="1265"/>
    </location>
</feature>
<dbReference type="Pfam" id="PF21089">
    <property type="entry name" value="PKS_DH_N"/>
    <property type="match status" value="1"/>
</dbReference>
<dbReference type="InterPro" id="IPR013968">
    <property type="entry name" value="PKS_KR"/>
</dbReference>
<dbReference type="FunFam" id="3.40.50.720:FF:000209">
    <property type="entry name" value="Polyketide synthase Pks12"/>
    <property type="match status" value="1"/>
</dbReference>
<dbReference type="SUPFAM" id="SSF52151">
    <property type="entry name" value="FabD/lysophospholipase-like"/>
    <property type="match status" value="1"/>
</dbReference>
<evidence type="ECO:0000256" key="1">
    <source>
        <dbReference type="ARBA" id="ARBA00022450"/>
    </source>
</evidence>
<dbReference type="InterPro" id="IPR050091">
    <property type="entry name" value="PKS_NRPS_Biosynth_Enz"/>
</dbReference>
<dbReference type="InterPro" id="IPR036736">
    <property type="entry name" value="ACP-like_sf"/>
</dbReference>
<dbReference type="Pfam" id="PF00550">
    <property type="entry name" value="PP-binding"/>
    <property type="match status" value="1"/>
</dbReference>
<dbReference type="Pfam" id="PF08659">
    <property type="entry name" value="KR"/>
    <property type="match status" value="1"/>
</dbReference>
<evidence type="ECO:0000256" key="6">
    <source>
        <dbReference type="ARBA" id="ARBA00023315"/>
    </source>
</evidence>
<dbReference type="InterPro" id="IPR014043">
    <property type="entry name" value="Acyl_transferase_dom"/>
</dbReference>
<dbReference type="InterPro" id="IPR042104">
    <property type="entry name" value="PKS_dehydratase_sf"/>
</dbReference>
<dbReference type="PROSITE" id="PS00012">
    <property type="entry name" value="PHOSPHOPANTETHEINE"/>
    <property type="match status" value="1"/>
</dbReference>
<dbReference type="CDD" id="cd00833">
    <property type="entry name" value="PKS"/>
    <property type="match status" value="1"/>
</dbReference>
<keyword evidence="6" id="KW-0012">Acyltransferase</keyword>
<dbReference type="EMBL" id="CP038439">
    <property type="protein sequence ID" value="QBX34228.1"/>
    <property type="molecule type" value="Genomic_DNA"/>
</dbReference>
<dbReference type="SMART" id="SM00825">
    <property type="entry name" value="PKS_KS"/>
    <property type="match status" value="1"/>
</dbReference>
<evidence type="ECO:0000256" key="2">
    <source>
        <dbReference type="ARBA" id="ARBA00022553"/>
    </source>
</evidence>
<dbReference type="PROSITE" id="PS50075">
    <property type="entry name" value="CARRIER"/>
    <property type="match status" value="1"/>
</dbReference>
<feature type="compositionally biased region" description="Pro residues" evidence="8">
    <location>
        <begin position="80"/>
        <end position="91"/>
    </location>
</feature>
<dbReference type="InterPro" id="IPR032821">
    <property type="entry name" value="PKS_assoc"/>
</dbReference>
<feature type="active site" description="Proton acceptor; for dehydratase activity" evidence="7">
    <location>
        <position position="1012"/>
    </location>
</feature>
<dbReference type="SMART" id="SM00823">
    <property type="entry name" value="PKS_PP"/>
    <property type="match status" value="1"/>
</dbReference>
<dbReference type="InterPro" id="IPR001227">
    <property type="entry name" value="Ac_transferase_dom_sf"/>
</dbReference>
<dbReference type="GO" id="GO:0006633">
    <property type="term" value="P:fatty acid biosynthetic process"/>
    <property type="evidence" value="ECO:0007669"/>
    <property type="project" value="InterPro"/>
</dbReference>
<dbReference type="InterPro" id="IPR014030">
    <property type="entry name" value="Ketoacyl_synth_N"/>
</dbReference>
<keyword evidence="1" id="KW-0596">Phosphopantetheine</keyword>
<dbReference type="PROSITE" id="PS00606">
    <property type="entry name" value="KS3_1"/>
    <property type="match status" value="1"/>
</dbReference>
<dbReference type="SUPFAM" id="SSF47336">
    <property type="entry name" value="ACP-like"/>
    <property type="match status" value="1"/>
</dbReference>
<dbReference type="Gene3D" id="3.10.129.110">
    <property type="entry name" value="Polyketide synthase dehydratase"/>
    <property type="match status" value="1"/>
</dbReference>
<sequence length="2379" mass="250665">MSAATSARPRSAAMSGSGSCWRCAAGRPRAGPRASCSTSCPELRWRRPTSCCGRTGRRIWAGTTSCGSRRARAFCTSRPVPEPIDPMPKTPPQAFSSPSDGPVISGIGCRVPGARGRDRMWQVLRDGRCTIGQLRTGLFDPDLYADPFQNRRGKTYSLASGQLDDVFRFDAGFFGITPREAVDTDPQQRLMLQTVWEAIEDAGLSPRDLAGPRTGVFVGASLVENLWPYYSDTARSGSSFSLGNTLCIIANRVSSVFDFGGPSYVLDAACASSLFALHQASEAIRTGQVDTAIVGGVHVLMTPGGFVGFSQARMMSPTGLCRTFDAGADGYVRSEACVALVLQHPDVAERMMARRRARLLATGVNTDGAASQLTVPSALRQESLLDEVLERSGCDPDDLSFYEAHGTGTQVGDPVEARAIGQAIGQLRRMPLPIGSAKTNFGHAEPAAGLVGLAKVLLAMQHRALPASLHFTAPNPAIDFDGLNLRVNTALLPLGPGRLVAGLNSFGFGGTNVAAILAEAAPPPPRLHPVALPRPAKAPWLLLSAASQASLDRLATAWSERLKGIPEAEGAALCAAAAARMALPHRLALPLRDAMSGGLSHSDGDSLLRGVAGGGQVRGVLAFPGNGAQVPGMGVAEYRHDPAFRAAFDEVAGAMAGMGIDDLVGLMHAPDLADRLSGPLVAQPLLFGFQVAQARSLLAAGLHCDAVIGHSVGEIAALHVAGCLDLPAATRIIVTRSTAFEALRGQGGMAVLAASEADVTRALAGLALPDLAIAAVNSPRSVTVAGSQAAIARLARVSIAGKRLPLMRLKVEIPYHSPLVQPLRERFMVDLAGLQVAPPRMQVGAAALGRVMRPGDMGLDYLWRNARDPVRFADAAAALAKDGPCHLVEVSPTPVFAGNIRDIARFGGVALTHYQPQPPQDGAPPGWQAARAWAAGVPVRPEILGGARTGPSPEMPAYPWDEQEYRTQLTPDGLDAYGGAGPRLLVGRRAEVDAPLWVTDMTPTHPAWLADHRVGGRIVLAAATLVEMALGAAASLWPDQPLQLLHFDILAPAVIEGDGLRIRTRIDEATGALTLQMRPRLTQAAWVGLARGVVRRGTGLAAPRAPARRGRPLDPEDLYDGLAAGGLDYGPAFRRMAALAALGSDAVRLDLSPGQVTRRFLLDPTALDGAFHGLAAILPALTGSSDSAARELAGRLREGATLLPTRMGHLQLFRPGVAPHLVQVTVTRHRRHSLLARIALFDAQGDPVALVEEAEFSVVHLDAATRIAPMRLIDRRVRLRLPGDAVRLPRGWGDPVRLVARLTQGHPGRPGPLDTALHDLRAAVKAGRGQDEALTRALQVQPDLADDLRAVMIAAEGRDPRDTALHGLVRRRMWAHAGRILGDLLRLWPRDQRCTLLILGLPDLALLRELADDPRLDGIRIAAADPGARSLLIQVLPPDLMPWVTDNPAPGGSDLVLIAGPVPVGDLVSQALAPGGLALAMRPADATRTTWAEGDLEADGLTLRLSAWRRDPAPVTGQAPMFDPDLGQLPALPDDLTAALRACATGGTPSHRIIAMAHRPGEDLTHGLTRAMMAVKTALSRPGPPILMIAADPDADHDFPILAAGLRSIAVTATNEAGARTIRLLALSGPAPDAPALARLVALTEDESAVHASPAGLQADRVQPLSPRANAARALQLGQRDPGRLDSLHWQPLAPRSPRAGEVEIEVAATGLNFRDVMSARGLLSERILEAGASGAGMGMEYAGTVRRAGPGVDLAPGTQVMGFAASAFATRLVVPAAAVTPLPDGIDTVSAAGLPVAFVTAWEALRNLAALQPGETVLIHGGAGGVGLAAIQVARLVGARVFATAGTPEKRALARAMGAEAVFDSRDLGFATDLMQATAGRGADVVLNSLSGEAMARSVDCLAPFGRFVELGKRDYLEGTQMDLRPFARNLTYVGMDLDQRLAADPARVMAILAALRAGFADGALRPVPVTPFAAGQAEEAFRHLLAARHTGKIVIRPPRPRLPRPRGQVRDAWIILGGTGGLGLPLARWLLDQGAAHVHLLSRGGEIGPGAGRIGRWARSCPQVSVHAVDAADPQAMAAFLDGLQGRRVGGVIHAAMVLRDRLIRDLDPVEAEQVVRAKLAVAQVLAALLRQGRLAPDHVILFSSIAAYLGNPGQVAYSAANCALSQLARQLRGEGHPVRALGWGALRDAGYLTRNAAVALQLSRMEGLGFLSTPQLLAELGAALRDPHPGDHVLAPLHWGRLAPVLPGLGSAMFRALVAEDAALARAEGELSDRLRQLDWPAALALVEAELRDILSAIMRLPPDQFDAHRPFNRYGIDSLMAMELRMDIERRFGTTLTSLPVTDEMTAARLAAVIVDRIRAEGDPDAPPAAAEAPA</sequence>
<dbReference type="Pfam" id="PF00698">
    <property type="entry name" value="Acyl_transf_1"/>
    <property type="match status" value="1"/>
</dbReference>
<evidence type="ECO:0000313" key="13">
    <source>
        <dbReference type="Proteomes" id="UP000296374"/>
    </source>
</evidence>
<dbReference type="Gene3D" id="3.40.47.10">
    <property type="match status" value="1"/>
</dbReference>
<evidence type="ECO:0000313" key="12">
    <source>
        <dbReference type="EMBL" id="QBX34228.1"/>
    </source>
</evidence>